<feature type="domain" description="IPO4/5-like TPR repeats" evidence="10">
    <location>
        <begin position="104"/>
        <end position="265"/>
    </location>
</feature>
<dbReference type="Pfam" id="PF23271">
    <property type="entry name" value="HEAT_GCN1"/>
    <property type="match status" value="1"/>
</dbReference>
<dbReference type="InterPro" id="IPR016024">
    <property type="entry name" value="ARM-type_fold"/>
</dbReference>
<evidence type="ECO:0000256" key="8">
    <source>
        <dbReference type="SAM" id="MobiDB-lite"/>
    </source>
</evidence>
<name>A0ABN9T2G2_9DINO</name>
<dbReference type="Pfam" id="PF25780">
    <property type="entry name" value="TPR_IPO5"/>
    <property type="match status" value="1"/>
</dbReference>
<keyword evidence="6" id="KW-0653">Protein transport</keyword>
<dbReference type="Pfam" id="PF18808">
    <property type="entry name" value="Importin_rep_4"/>
    <property type="match status" value="1"/>
</dbReference>
<dbReference type="InterPro" id="IPR057546">
    <property type="entry name" value="HEAT_GCN1"/>
</dbReference>
<protein>
    <recommendedName>
        <fullName evidence="13">Importin-5</fullName>
    </recommendedName>
</protein>
<keyword evidence="4" id="KW-0963">Cytoplasm</keyword>
<keyword evidence="5" id="KW-0677">Repeat</keyword>
<dbReference type="Proteomes" id="UP001189429">
    <property type="component" value="Unassembled WGS sequence"/>
</dbReference>
<keyword evidence="3" id="KW-0813">Transport</keyword>
<feature type="compositionally biased region" description="Low complexity" evidence="8">
    <location>
        <begin position="404"/>
        <end position="413"/>
    </location>
</feature>
<dbReference type="PANTHER" id="PTHR10527">
    <property type="entry name" value="IMPORTIN BETA"/>
    <property type="match status" value="1"/>
</dbReference>
<feature type="domain" description="Stalled ribosome sensor GCN1-like HEAT repeats region" evidence="9">
    <location>
        <begin position="663"/>
        <end position="769"/>
    </location>
</feature>
<evidence type="ECO:0000313" key="11">
    <source>
        <dbReference type="EMBL" id="CAK0839121.1"/>
    </source>
</evidence>
<evidence type="ECO:0000256" key="2">
    <source>
        <dbReference type="ARBA" id="ARBA00004496"/>
    </source>
</evidence>
<evidence type="ECO:0000256" key="4">
    <source>
        <dbReference type="ARBA" id="ARBA00022490"/>
    </source>
</evidence>
<dbReference type="InterPro" id="IPR041653">
    <property type="entry name" value="Importin_rep_4"/>
</dbReference>
<dbReference type="InterPro" id="IPR011989">
    <property type="entry name" value="ARM-like"/>
</dbReference>
<proteinExistence type="predicted"/>
<keyword evidence="12" id="KW-1185">Reference proteome</keyword>
<organism evidence="11 12">
    <name type="scientific">Prorocentrum cordatum</name>
    <dbReference type="NCBI Taxonomy" id="2364126"/>
    <lineage>
        <taxon>Eukaryota</taxon>
        <taxon>Sar</taxon>
        <taxon>Alveolata</taxon>
        <taxon>Dinophyceae</taxon>
        <taxon>Prorocentrales</taxon>
        <taxon>Prorocentraceae</taxon>
        <taxon>Prorocentrum</taxon>
    </lineage>
</organism>
<comment type="subcellular location">
    <subcellularLocation>
        <location evidence="2">Cytoplasm</location>
    </subcellularLocation>
    <subcellularLocation>
        <location evidence="1">Nucleus</location>
    </subcellularLocation>
</comment>
<dbReference type="SUPFAM" id="SSF48371">
    <property type="entry name" value="ARM repeat"/>
    <property type="match status" value="2"/>
</dbReference>
<comment type="caution">
    <text evidence="11">The sequence shown here is derived from an EMBL/GenBank/DDBJ whole genome shotgun (WGS) entry which is preliminary data.</text>
</comment>
<dbReference type="EMBL" id="CAUYUJ010014271">
    <property type="protein sequence ID" value="CAK0839121.1"/>
    <property type="molecule type" value="Genomic_DNA"/>
</dbReference>
<evidence type="ECO:0000259" key="10">
    <source>
        <dbReference type="Pfam" id="PF25780"/>
    </source>
</evidence>
<accession>A0ABN9T2G2</accession>
<keyword evidence="7" id="KW-0539">Nucleus</keyword>
<feature type="region of interest" description="Disordered" evidence="8">
    <location>
        <begin position="515"/>
        <end position="534"/>
    </location>
</feature>
<dbReference type="InterPro" id="IPR040122">
    <property type="entry name" value="Importin_beta"/>
</dbReference>
<evidence type="ECO:0000259" key="9">
    <source>
        <dbReference type="Pfam" id="PF23271"/>
    </source>
</evidence>
<sequence>MSGEQAAFLQTVTDTLSSDNALRNAAEKRYGEARAQQPAATVAGLFQVLQAAEVWQPAREQGAVLLRQCLSKAREDGSVWAGLGAAGQADVRAGLLRVLEAEPQPQVRRKVADCVQSLGNQIIDISERPANAPEWPELMPMLMRTVADASKDSGVRSDCLWAVKEMTVSIWQVLVASAGQSQQLLRGCLADPAEGVRGEAASLLCSLVDNIESREERVPFAPLIPDFCTVLTQLAGSADSKHLNTVLQSLQATTETCDFFKNHVASHLMPLLHGVAMSHKDDASRKYALEVIVCFMEAKPKAMVKVPSYVEQTLEVCIRFMMELNEDIAEWAEQDEEDEGEEDEEHYVFGKEAIDRVCRCAHRVDCFPAVLEVLKPAILRGLVRARSGSSAAQRPAGASERQQAGGDAAAAEGTWQAQEVESLKKQVGAIGTDMLLESQTNNYWRDCACDPEFDGELHRRKFLKQEQCIQSLKAAAVTHHFNPAIQQQRHMMGTQVAHWKGMAAQHMSIVGQTAETHAEDPSAPARPEVLEVSTQREEVMRARADPEEHQDEEKQEEAAAQKKKRHAHIADNAAKHQKDELAQVEKVCVDTLQYFECQKQLRDQDTPGNDSALGSEGALGHRSALGREEALSYQKTLRHLDTLGLIPVTKLFQTGEWKPVVAAITALSQIAEYVDDEAAVAQMVQGILMQLAASHPRVRHTAWTSIAQFAQDHSETICTEAWVAQLVPKFIAVFDDTCPKVILRSMEAFQHYGESIEREDMEPFVPMLMEKLGVKLQQPLFQKKAITFVAVVASQVGDTFAPYYPQLMPALQAVVQRTLDKVEERMLLGKCFECMSLLGKAVGKEGFKNDAQAFMEAMIRATQVPNLPPTDPVKEYMLAAAERICSTMKDDFLPFVPHVLPSIVEKLTLGPKEWADGLDNLGDLKEGEVDLTLTQENGKVKVLVMYASDKQDLQAALEAVHTFVQELRKGYAPFVAQTAHALLPVFDFSMDEGIRSLAYETWGQLCQCARDGGQVQVASELVMEFLKRILPKFEEAEIDVAALKSRADGVTCCLKKAGPDILSMEQVEHIGSTAMRYLGESLQRRDQAAKGPPPGVQLPEDEDGGRDEEDEAEETNLRVALAEIAGAIMEHHPAAFVQQCFQSYLSLVLRLFESADREDRKLSLFVTCDFLEHLGTRVTTHWPQFMPKLLQDVRHESAELRQPACYGISLAARDPAFSEIAAAAATELVEVITKARQKAKKKSERPAQAVADNALSALVAILLNHQPAVAATEAQLWAVWLGGLPCQVDDEEGERNHKTLLRLVEQEIMGVVRPGANMPRLLAILVDVYQTDMVDQATSEGIGRLALRVGEAGLEGLAAQFTEKQRKKLLRVVREARKAAGAS</sequence>
<evidence type="ECO:0000313" key="12">
    <source>
        <dbReference type="Proteomes" id="UP001189429"/>
    </source>
</evidence>
<dbReference type="Gene3D" id="1.25.10.10">
    <property type="entry name" value="Leucine-rich Repeat Variant"/>
    <property type="match status" value="2"/>
</dbReference>
<evidence type="ECO:0000256" key="7">
    <source>
        <dbReference type="ARBA" id="ARBA00023242"/>
    </source>
</evidence>
<feature type="region of interest" description="Disordered" evidence="8">
    <location>
        <begin position="539"/>
        <end position="566"/>
    </location>
</feature>
<evidence type="ECO:0008006" key="13">
    <source>
        <dbReference type="Google" id="ProtNLM"/>
    </source>
</evidence>
<gene>
    <name evidence="11" type="ORF">PCOR1329_LOCUS34892</name>
</gene>
<evidence type="ECO:0000256" key="6">
    <source>
        <dbReference type="ARBA" id="ARBA00022927"/>
    </source>
</evidence>
<feature type="region of interest" description="Disordered" evidence="8">
    <location>
        <begin position="1083"/>
        <end position="1114"/>
    </location>
</feature>
<evidence type="ECO:0000256" key="5">
    <source>
        <dbReference type="ARBA" id="ARBA00022737"/>
    </source>
</evidence>
<evidence type="ECO:0000256" key="1">
    <source>
        <dbReference type="ARBA" id="ARBA00004123"/>
    </source>
</evidence>
<feature type="compositionally biased region" description="Acidic residues" evidence="8">
    <location>
        <begin position="1099"/>
        <end position="1114"/>
    </location>
</feature>
<feature type="region of interest" description="Disordered" evidence="8">
    <location>
        <begin position="390"/>
        <end position="414"/>
    </location>
</feature>
<reference evidence="11" key="1">
    <citation type="submission" date="2023-10" db="EMBL/GenBank/DDBJ databases">
        <authorList>
            <person name="Chen Y."/>
            <person name="Shah S."/>
            <person name="Dougan E. K."/>
            <person name="Thang M."/>
            <person name="Chan C."/>
        </authorList>
    </citation>
    <scope>NUCLEOTIDE SEQUENCE [LARGE SCALE GENOMIC DNA]</scope>
</reference>
<evidence type="ECO:0000256" key="3">
    <source>
        <dbReference type="ARBA" id="ARBA00022448"/>
    </source>
</evidence>
<dbReference type="InterPro" id="IPR057672">
    <property type="entry name" value="TPR_IPO4/5"/>
</dbReference>